<proteinExistence type="predicted"/>
<name>A0A8X6QNB1_NEPPI</name>
<evidence type="ECO:0000256" key="1">
    <source>
        <dbReference type="SAM" id="MobiDB-lite"/>
    </source>
</evidence>
<accession>A0A8X6QNB1</accession>
<comment type="caution">
    <text evidence="3">The sequence shown here is derived from an EMBL/GenBank/DDBJ whole genome shotgun (WGS) entry which is preliminary data.</text>
</comment>
<feature type="compositionally biased region" description="Low complexity" evidence="1">
    <location>
        <begin position="116"/>
        <end position="139"/>
    </location>
</feature>
<feature type="compositionally biased region" description="Basic and acidic residues" evidence="1">
    <location>
        <begin position="1"/>
        <end position="15"/>
    </location>
</feature>
<keyword evidence="4" id="KW-1185">Reference proteome</keyword>
<keyword evidence="2" id="KW-0472">Membrane</keyword>
<reference evidence="3" key="1">
    <citation type="submission" date="2020-08" db="EMBL/GenBank/DDBJ databases">
        <title>Multicomponent nature underlies the extraordinary mechanical properties of spider dragline silk.</title>
        <authorList>
            <person name="Kono N."/>
            <person name="Nakamura H."/>
            <person name="Mori M."/>
            <person name="Yoshida Y."/>
            <person name="Ohtoshi R."/>
            <person name="Malay A.D."/>
            <person name="Moran D.A.P."/>
            <person name="Tomita M."/>
            <person name="Numata K."/>
            <person name="Arakawa K."/>
        </authorList>
    </citation>
    <scope>NUCLEOTIDE SEQUENCE</scope>
</reference>
<feature type="region of interest" description="Disordered" evidence="1">
    <location>
        <begin position="244"/>
        <end position="264"/>
    </location>
</feature>
<evidence type="ECO:0000256" key="2">
    <source>
        <dbReference type="SAM" id="Phobius"/>
    </source>
</evidence>
<feature type="compositionally biased region" description="Pro residues" evidence="1">
    <location>
        <begin position="21"/>
        <end position="30"/>
    </location>
</feature>
<feature type="region of interest" description="Disordered" evidence="1">
    <location>
        <begin position="1"/>
        <end position="38"/>
    </location>
</feature>
<feature type="region of interest" description="Disordered" evidence="1">
    <location>
        <begin position="311"/>
        <end position="357"/>
    </location>
</feature>
<sequence>MIGHPMRREEYERTYGRRSHLPPPMAPPPQEDPRSRRSRTKMKCLISIGLILPALAAVIGVAAWAVSADVVMNSGSNRPSKADSHLLQNFAADNDNRRDIFRANEENQRLQPQPKPSSQTSSTTQRTSSTSAAPPTLSPQEEKDVNAVLSKIISASVAANGGKGPRFVVVAPLPDNAETLQNSAQAISRADNAAPTKPHSRDDSPQPVKTHSQDDSWQISSQRRPEPDLLPAASSQGFHIVHAPVDRSSNPSNLTNRIGLSNNDPANRRMGPKHFMMNAPGNGHNGGGTFHNSQIDLTGFEPFDTMMHEFQASQSAPKPHQNPPPPNFGGSFSHKRGPPQGHFNGRNQHKPMGMQQFDPKDQHIFHHHIPAELNPLGLQGSPSHPQGMMAAPPPGIGLKPIQQQMHHIDPLRAEESNRWGYHGPPSGAYIPHKPPEGISLAISSPANSGTHVSAEPVNVIKSFFLPFLPKPRLNMNARVVFGVVLDKGMGLGGDKKKSHPYR</sequence>
<keyword evidence="2" id="KW-1133">Transmembrane helix</keyword>
<organism evidence="3 4">
    <name type="scientific">Nephila pilipes</name>
    <name type="common">Giant wood spider</name>
    <name type="synonym">Nephila maculata</name>
    <dbReference type="NCBI Taxonomy" id="299642"/>
    <lineage>
        <taxon>Eukaryota</taxon>
        <taxon>Metazoa</taxon>
        <taxon>Ecdysozoa</taxon>
        <taxon>Arthropoda</taxon>
        <taxon>Chelicerata</taxon>
        <taxon>Arachnida</taxon>
        <taxon>Araneae</taxon>
        <taxon>Araneomorphae</taxon>
        <taxon>Entelegynae</taxon>
        <taxon>Araneoidea</taxon>
        <taxon>Nephilidae</taxon>
        <taxon>Nephila</taxon>
    </lineage>
</organism>
<feature type="region of interest" description="Disordered" evidence="1">
    <location>
        <begin position="189"/>
        <end position="231"/>
    </location>
</feature>
<feature type="transmembrane region" description="Helical" evidence="2">
    <location>
        <begin position="44"/>
        <end position="66"/>
    </location>
</feature>
<gene>
    <name evidence="3" type="primary">NCL1_35243</name>
    <name evidence="3" type="ORF">NPIL_152931</name>
</gene>
<feature type="compositionally biased region" description="Polar residues" evidence="1">
    <location>
        <begin position="247"/>
        <end position="264"/>
    </location>
</feature>
<dbReference type="OrthoDB" id="6427042at2759"/>
<dbReference type="EMBL" id="BMAW01082248">
    <property type="protein sequence ID" value="GFU28221.1"/>
    <property type="molecule type" value="Genomic_DNA"/>
</dbReference>
<evidence type="ECO:0000313" key="4">
    <source>
        <dbReference type="Proteomes" id="UP000887013"/>
    </source>
</evidence>
<dbReference type="AlphaFoldDB" id="A0A8X6QNB1"/>
<dbReference type="Proteomes" id="UP000887013">
    <property type="component" value="Unassembled WGS sequence"/>
</dbReference>
<evidence type="ECO:0000313" key="3">
    <source>
        <dbReference type="EMBL" id="GFU28221.1"/>
    </source>
</evidence>
<feature type="region of interest" description="Disordered" evidence="1">
    <location>
        <begin position="104"/>
        <end position="143"/>
    </location>
</feature>
<feature type="compositionally biased region" description="Polar residues" evidence="1">
    <location>
        <begin position="207"/>
        <end position="222"/>
    </location>
</feature>
<protein>
    <submittedName>
        <fullName evidence="3">Uncharacterized protein</fullName>
    </submittedName>
</protein>
<keyword evidence="2" id="KW-0812">Transmembrane</keyword>